<dbReference type="InterPro" id="IPR034907">
    <property type="entry name" value="NDK-like_dom"/>
</dbReference>
<dbReference type="InterPro" id="IPR036850">
    <property type="entry name" value="NDK-like_dom_sf"/>
</dbReference>
<comment type="similarity">
    <text evidence="3">Belongs to the NDK family.</text>
</comment>
<gene>
    <name evidence="5" type="ORF">PBAH0796_LOCUS19057</name>
</gene>
<dbReference type="Gene3D" id="3.30.70.141">
    <property type="entry name" value="Nucleoside diphosphate kinase-like domain"/>
    <property type="match status" value="1"/>
</dbReference>
<comment type="caution">
    <text evidence="3">Lacks conserved residue(s) required for the propagation of feature annotation.</text>
</comment>
<dbReference type="CDD" id="cd04412">
    <property type="entry name" value="NDPk7B"/>
    <property type="match status" value="1"/>
</dbReference>
<dbReference type="GO" id="GO:0005879">
    <property type="term" value="C:axonemal microtubule"/>
    <property type="evidence" value="ECO:0007669"/>
    <property type="project" value="TreeGrafter"/>
</dbReference>
<dbReference type="PANTHER" id="PTHR43109">
    <property type="entry name" value="NUCLEOSIDE DIPHOSPHATE KINASE 7"/>
    <property type="match status" value="1"/>
</dbReference>
<protein>
    <recommendedName>
        <fullName evidence="4">Nucleoside diphosphate kinase-like domain-containing protein</fullName>
    </recommendedName>
</protein>
<evidence type="ECO:0000256" key="3">
    <source>
        <dbReference type="PROSITE-ProRule" id="PRU00706"/>
    </source>
</evidence>
<dbReference type="InterPro" id="IPR037993">
    <property type="entry name" value="NDPk7B"/>
</dbReference>
<keyword evidence="2" id="KW-0963">Cytoplasm</keyword>
<comment type="subcellular location">
    <subcellularLocation>
        <location evidence="1">Cytoplasm</location>
    </subcellularLocation>
</comment>
<sequence length="341" mass="37621">MCDADQYKFRCEHYEEHSQMCKEFILTMFVKSARGPHELSLFDIKNNRVFLKRGVYEQDGPLRLQDLHVNGSVTVCSRKLKILEYADSVTREMFQAQCDQVHTLVGSAALPELGTLLTAAVEAGFTIKRVKTLSRPHAGRFVAMELVGRDAVNSWLEVVKLSISPVAAAVVSAEPVGPENERVFEGKETTATHHNCSLCIIRPHAVREGQAGKVIDALLGAGLEISAMQSYSLLKTQAEQFYEVYKTVLPSAQYHAMIGELASGLCIAIEVCSSSDDAVTRLRELCGPYDVEIARHLRPDTLRARLGRDAVHNTVHCTDLPEDGVLESQYFFSILPGAGAN</sequence>
<name>A0A7S0AMD1_9DINO</name>
<dbReference type="AlphaFoldDB" id="A0A7S0AMD1"/>
<feature type="domain" description="Nucleoside diphosphate kinase-like" evidence="4">
    <location>
        <begin position="194"/>
        <end position="339"/>
    </location>
</feature>
<accession>A0A7S0AMD1</accession>
<reference evidence="5" key="1">
    <citation type="submission" date="2021-01" db="EMBL/GenBank/DDBJ databases">
        <authorList>
            <person name="Corre E."/>
            <person name="Pelletier E."/>
            <person name="Niang G."/>
            <person name="Scheremetjew M."/>
            <person name="Finn R."/>
            <person name="Kale V."/>
            <person name="Holt S."/>
            <person name="Cochrane G."/>
            <person name="Meng A."/>
            <person name="Brown T."/>
            <person name="Cohen L."/>
        </authorList>
    </citation>
    <scope>NUCLEOTIDE SEQUENCE</scope>
    <source>
        <strain evidence="5">Pbaha01</strain>
    </source>
</reference>
<evidence type="ECO:0000256" key="2">
    <source>
        <dbReference type="ARBA" id="ARBA00022490"/>
    </source>
</evidence>
<organism evidence="5">
    <name type="scientific">Pyrodinium bahamense</name>
    <dbReference type="NCBI Taxonomy" id="73915"/>
    <lineage>
        <taxon>Eukaryota</taxon>
        <taxon>Sar</taxon>
        <taxon>Alveolata</taxon>
        <taxon>Dinophyceae</taxon>
        <taxon>Gonyaulacales</taxon>
        <taxon>Pyrocystaceae</taxon>
        <taxon>Pyrodinium</taxon>
    </lineage>
</organism>
<evidence type="ECO:0000259" key="4">
    <source>
        <dbReference type="SMART" id="SM00562"/>
    </source>
</evidence>
<evidence type="ECO:0000313" key="5">
    <source>
        <dbReference type="EMBL" id="CAD8368802.1"/>
    </source>
</evidence>
<dbReference type="PROSITE" id="PS51374">
    <property type="entry name" value="NDPK_LIKE"/>
    <property type="match status" value="1"/>
</dbReference>
<evidence type="ECO:0000256" key="1">
    <source>
        <dbReference type="ARBA" id="ARBA00004496"/>
    </source>
</evidence>
<dbReference type="EMBL" id="HBEG01031170">
    <property type="protein sequence ID" value="CAD8368802.1"/>
    <property type="molecule type" value="Transcribed_RNA"/>
</dbReference>
<dbReference type="FunFam" id="3.30.70.141:FF:000004">
    <property type="entry name" value="Nucleoside diphosphate kinase 7"/>
    <property type="match status" value="1"/>
</dbReference>
<dbReference type="Pfam" id="PF00334">
    <property type="entry name" value="NDK"/>
    <property type="match status" value="1"/>
</dbReference>
<dbReference type="SUPFAM" id="SSF54919">
    <property type="entry name" value="Nucleoside diphosphate kinase, NDK"/>
    <property type="match status" value="1"/>
</dbReference>
<proteinExistence type="inferred from homology"/>
<dbReference type="SMART" id="SM00562">
    <property type="entry name" value="NDK"/>
    <property type="match status" value="1"/>
</dbReference>
<dbReference type="PANTHER" id="PTHR43109:SF2">
    <property type="entry name" value="NUCLEOSIDE DIPHOSPHATE KINASE 7"/>
    <property type="match status" value="1"/>
</dbReference>